<feature type="domain" description="Exonuclease" evidence="8">
    <location>
        <begin position="476"/>
        <end position="652"/>
    </location>
</feature>
<evidence type="ECO:0000313" key="9">
    <source>
        <dbReference type="EMBL" id="WAR10953.1"/>
    </source>
</evidence>
<dbReference type="SUPFAM" id="SSF53098">
    <property type="entry name" value="Ribonuclease H-like"/>
    <property type="match status" value="1"/>
</dbReference>
<dbReference type="Gene3D" id="3.30.420.10">
    <property type="entry name" value="Ribonuclease H-like superfamily/Ribonuclease H"/>
    <property type="match status" value="1"/>
</dbReference>
<comment type="cofactor">
    <cofactor evidence="1">
        <name>Mg(2+)</name>
        <dbReference type="ChEBI" id="CHEBI:18420"/>
    </cofactor>
</comment>
<dbReference type="InterPro" id="IPR049012">
    <property type="entry name" value="Mutator_transp_dom"/>
</dbReference>
<evidence type="ECO:0000256" key="7">
    <source>
        <dbReference type="ARBA" id="ARBA00025769"/>
    </source>
</evidence>
<name>A0ABY7ELU4_MYAAR</name>
<comment type="similarity">
    <text evidence="7">Belongs to the exonuclease superfamily. TREX family.</text>
</comment>
<keyword evidence="6" id="KW-0460">Magnesium</keyword>
<sequence>MIIDSYVKASIALSLLGRKQACCVSLLAMINAGVGESQISAIFAELNLPGISKTALKAREREIGPSIESVAEISCTTAIQQEMKLLQEVNNMDPTGDHVETDVSADGAWQKRGSNSLSGHVTVIGKLTKKCVSYSVAKKTCRTCKVAKRNKIKAKLHSCRKNWNGSSKAMEPFLTSTCLQEVKQKGLNIERLTMDGDSTTFTRVKRSLFPELKKSNDKNHIVKNFGNELYKLKSKHKSLSNNNIAHIQKCFSYGISQNKGSTHGIKTSLDALPSHMFNEHSSCSPTWCKSLRDENYRQAHILQGPELRKDFQNVIHGYTNESMLEILAHVQSTNANENMNHMVARKAPKTVTYSESESLDFWVSAAVAQKNDGRQYILQVNETHGLSPGHYTHRKCSVLDERRSNLAVKQKSVSMKRRRSELKAERMSKNFIDEVYEGKTYETAVGVSDIEIEHIEDIPPCPAECSETPHAYGQDDVIVFDLETTGLGTTSSIVQIAALHVSSGQHLNVFVKPKCGYIPTTASNITGLEFHGGVLYQHCKEVTSVAASEALLAFKRWLEAFGSHILLVAHNVMFDARLLVAKYQEEGITVPETIGFADSLRLFRTVYPGRQNYRLASLVHDIAGVDFGAHDASEDVYALSSILQLQTNLDKLSNYATTVSSVKFKLQELNNEKLYKGSYTSFVESKIISKAQATRLSRSGISIEHLKKVYSRSGLDGMQAVLKDRGAGKFYTKLASALDAVFSENKINLN</sequence>
<keyword evidence="2" id="KW-0540">Nuclease</keyword>
<proteinExistence type="inferred from homology"/>
<accession>A0ABY7ELU4</accession>
<dbReference type="InterPro" id="IPR013520">
    <property type="entry name" value="Ribonucl_H"/>
</dbReference>
<dbReference type="SMART" id="SM00479">
    <property type="entry name" value="EXOIII"/>
    <property type="match status" value="1"/>
</dbReference>
<evidence type="ECO:0000256" key="5">
    <source>
        <dbReference type="ARBA" id="ARBA00022839"/>
    </source>
</evidence>
<keyword evidence="4" id="KW-0378">Hydrolase</keyword>
<evidence type="ECO:0000256" key="1">
    <source>
        <dbReference type="ARBA" id="ARBA00001946"/>
    </source>
</evidence>
<organism evidence="9 10">
    <name type="scientific">Mya arenaria</name>
    <name type="common">Soft-shell clam</name>
    <dbReference type="NCBI Taxonomy" id="6604"/>
    <lineage>
        <taxon>Eukaryota</taxon>
        <taxon>Metazoa</taxon>
        <taxon>Spiralia</taxon>
        <taxon>Lophotrochozoa</taxon>
        <taxon>Mollusca</taxon>
        <taxon>Bivalvia</taxon>
        <taxon>Autobranchia</taxon>
        <taxon>Heteroconchia</taxon>
        <taxon>Euheterodonta</taxon>
        <taxon>Imparidentia</taxon>
        <taxon>Neoheterodontei</taxon>
        <taxon>Myida</taxon>
        <taxon>Myoidea</taxon>
        <taxon>Myidae</taxon>
        <taxon>Mya</taxon>
    </lineage>
</organism>
<dbReference type="PANTHER" id="PTHR13058">
    <property type="entry name" value="THREE PRIME REPAIR EXONUCLEASE 1, 2"/>
    <property type="match status" value="1"/>
</dbReference>
<evidence type="ECO:0000256" key="2">
    <source>
        <dbReference type="ARBA" id="ARBA00022722"/>
    </source>
</evidence>
<evidence type="ECO:0000256" key="3">
    <source>
        <dbReference type="ARBA" id="ARBA00022723"/>
    </source>
</evidence>
<dbReference type="PANTHER" id="PTHR13058:SF22">
    <property type="entry name" value="EXODEOXYRIBONUCLEASE III"/>
    <property type="match status" value="1"/>
</dbReference>
<dbReference type="EMBL" id="CP111018">
    <property type="protein sequence ID" value="WAR10953.1"/>
    <property type="molecule type" value="Genomic_DNA"/>
</dbReference>
<dbReference type="Pfam" id="PF25244">
    <property type="entry name" value="PML_C"/>
    <property type="match status" value="1"/>
</dbReference>
<dbReference type="InterPro" id="IPR036397">
    <property type="entry name" value="RNaseH_sf"/>
</dbReference>
<evidence type="ECO:0000313" key="10">
    <source>
        <dbReference type="Proteomes" id="UP001164746"/>
    </source>
</evidence>
<dbReference type="Proteomes" id="UP001164746">
    <property type="component" value="Chromosome 7"/>
</dbReference>
<protein>
    <submittedName>
        <fullName evidence="9">DPO3-like protein</fullName>
    </submittedName>
</protein>
<keyword evidence="3" id="KW-0479">Metal-binding</keyword>
<keyword evidence="5" id="KW-0269">Exonuclease</keyword>
<dbReference type="Pfam" id="PF00929">
    <property type="entry name" value="RNase_T"/>
    <property type="match status" value="1"/>
</dbReference>
<dbReference type="CDD" id="cd06127">
    <property type="entry name" value="DEDDh"/>
    <property type="match status" value="1"/>
</dbReference>
<dbReference type="InterPro" id="IPR040393">
    <property type="entry name" value="TREX1/2"/>
</dbReference>
<dbReference type="InterPro" id="IPR012337">
    <property type="entry name" value="RNaseH-like_sf"/>
</dbReference>
<reference evidence="9" key="1">
    <citation type="submission" date="2022-11" db="EMBL/GenBank/DDBJ databases">
        <title>Centuries of genome instability and evolution in soft-shell clam transmissible cancer (bioRxiv).</title>
        <authorList>
            <person name="Hart S.F.M."/>
            <person name="Yonemitsu M.A."/>
            <person name="Giersch R.M."/>
            <person name="Beal B.F."/>
            <person name="Arriagada G."/>
            <person name="Davis B.W."/>
            <person name="Ostrander E.A."/>
            <person name="Goff S.P."/>
            <person name="Metzger M.J."/>
        </authorList>
    </citation>
    <scope>NUCLEOTIDE SEQUENCE</scope>
    <source>
        <strain evidence="9">MELC-2E11</strain>
        <tissue evidence="9">Siphon/mantle</tissue>
    </source>
</reference>
<evidence type="ECO:0000256" key="6">
    <source>
        <dbReference type="ARBA" id="ARBA00022842"/>
    </source>
</evidence>
<dbReference type="InterPro" id="IPR057617">
    <property type="entry name" value="PML_C"/>
</dbReference>
<keyword evidence="10" id="KW-1185">Reference proteome</keyword>
<evidence type="ECO:0000259" key="8">
    <source>
        <dbReference type="SMART" id="SM00479"/>
    </source>
</evidence>
<dbReference type="Pfam" id="PF20700">
    <property type="entry name" value="Mutator"/>
    <property type="match status" value="1"/>
</dbReference>
<gene>
    <name evidence="9" type="ORF">MAR_036029</name>
</gene>
<evidence type="ECO:0000256" key="4">
    <source>
        <dbReference type="ARBA" id="ARBA00022801"/>
    </source>
</evidence>